<dbReference type="InterPro" id="IPR003841">
    <property type="entry name" value="Na/Pi_transpt"/>
</dbReference>
<feature type="transmembrane region" description="Helical" evidence="6">
    <location>
        <begin position="141"/>
        <end position="159"/>
    </location>
</feature>
<dbReference type="SUPFAM" id="SSF109755">
    <property type="entry name" value="PhoU-like"/>
    <property type="match status" value="1"/>
</dbReference>
<feature type="transmembrane region" description="Helical" evidence="6">
    <location>
        <begin position="52"/>
        <end position="75"/>
    </location>
</feature>
<dbReference type="NCBIfam" id="NF037997">
    <property type="entry name" value="Na_Pi_symport"/>
    <property type="match status" value="1"/>
</dbReference>
<evidence type="ECO:0000256" key="6">
    <source>
        <dbReference type="SAM" id="Phobius"/>
    </source>
</evidence>
<dbReference type="GO" id="GO:0044341">
    <property type="term" value="P:sodium-dependent phosphate transport"/>
    <property type="evidence" value="ECO:0007669"/>
    <property type="project" value="InterPro"/>
</dbReference>
<reference evidence="9" key="2">
    <citation type="submission" date="2022-08" db="EMBL/GenBank/DDBJ databases">
        <title>Genome Sequencing of Bacteroides fragilis Group Isolates with Nanopore Technology.</title>
        <authorList>
            <person name="Tisza M.J."/>
            <person name="Smith D."/>
            <person name="Dekker J.P."/>
        </authorList>
    </citation>
    <scope>NUCLEOTIDE SEQUENCE</scope>
    <source>
        <strain evidence="9">BFG-351</strain>
        <strain evidence="10">BFG-527</strain>
    </source>
</reference>
<keyword evidence="4 6" id="KW-1133">Transmembrane helix</keyword>
<dbReference type="GO" id="GO:0005436">
    <property type="term" value="F:sodium:phosphate symporter activity"/>
    <property type="evidence" value="ECO:0007669"/>
    <property type="project" value="InterPro"/>
</dbReference>
<evidence type="ECO:0000256" key="4">
    <source>
        <dbReference type="ARBA" id="ARBA00022989"/>
    </source>
</evidence>
<comment type="subcellular location">
    <subcellularLocation>
        <location evidence="1">Cell membrane</location>
        <topology evidence="1">Multi-pass membrane protein</topology>
    </subcellularLocation>
</comment>
<gene>
    <name evidence="8" type="ORF">ERS852461_00839</name>
    <name evidence="9" type="ORF">NXW97_01985</name>
    <name evidence="10" type="ORF">NXY30_01700</name>
</gene>
<dbReference type="Pfam" id="PF02690">
    <property type="entry name" value="Na_Pi_cotrans"/>
    <property type="match status" value="2"/>
</dbReference>
<reference evidence="8 11" key="1">
    <citation type="submission" date="2015-09" db="EMBL/GenBank/DDBJ databases">
        <authorList>
            <consortium name="Pathogen Informatics"/>
        </authorList>
    </citation>
    <scope>NUCLEOTIDE SEQUENCE [LARGE SCALE GENOMIC DNA]</scope>
    <source>
        <strain evidence="8 11">2789STDY5834846</strain>
    </source>
</reference>
<accession>A0A3E5G7C7</accession>
<keyword evidence="3 6" id="KW-0812">Transmembrane</keyword>
<dbReference type="PANTHER" id="PTHR10010:SF46">
    <property type="entry name" value="SODIUM-DEPENDENT PHOSPHATE TRANSPORT PROTEIN 2B"/>
    <property type="match status" value="1"/>
</dbReference>
<accession>A0A174H6M3</accession>
<name>A0A174H6M3_9BACE</name>
<dbReference type="GO" id="GO:0005886">
    <property type="term" value="C:plasma membrane"/>
    <property type="evidence" value="ECO:0007669"/>
    <property type="project" value="UniProtKB-SubCell"/>
</dbReference>
<dbReference type="AlphaFoldDB" id="A0A174H6M3"/>
<evidence type="ECO:0000313" key="10">
    <source>
        <dbReference type="EMBL" id="UVQ75172.1"/>
    </source>
</evidence>
<dbReference type="NCBIfam" id="TIGR00704">
    <property type="entry name" value="NaPi_cotrn_rel"/>
    <property type="match status" value="1"/>
</dbReference>
<feature type="transmembrane region" description="Helical" evidence="6">
    <location>
        <begin position="87"/>
        <end position="107"/>
    </location>
</feature>
<feature type="transmembrane region" description="Helical" evidence="6">
    <location>
        <begin position="251"/>
        <end position="273"/>
    </location>
</feature>
<evidence type="ECO:0000256" key="5">
    <source>
        <dbReference type="ARBA" id="ARBA00023136"/>
    </source>
</evidence>
<evidence type="ECO:0000313" key="11">
    <source>
        <dbReference type="Proteomes" id="UP000095606"/>
    </source>
</evidence>
<dbReference type="EMBL" id="CP103141">
    <property type="protein sequence ID" value="UVQ75172.1"/>
    <property type="molecule type" value="Genomic_DNA"/>
</dbReference>
<protein>
    <submittedName>
        <fullName evidence="9">Na/Pi cotransporter family protein</fullName>
    </submittedName>
    <submittedName>
        <fullName evidence="8">Putative transmembrane Na+/Pi-cotransporter</fullName>
    </submittedName>
</protein>
<dbReference type="EMBL" id="JANUTS010000001">
    <property type="protein sequence ID" value="MCS2790807.1"/>
    <property type="molecule type" value="Genomic_DNA"/>
</dbReference>
<dbReference type="GeneID" id="69587485"/>
<dbReference type="EMBL" id="CZAE01000003">
    <property type="protein sequence ID" value="CUO68679.1"/>
    <property type="molecule type" value="Genomic_DNA"/>
</dbReference>
<evidence type="ECO:0000256" key="2">
    <source>
        <dbReference type="ARBA" id="ARBA00022475"/>
    </source>
</evidence>
<dbReference type="PANTHER" id="PTHR10010">
    <property type="entry name" value="SOLUTE CARRIER FAMILY 34 SODIUM PHOSPHATE , MEMBER 2-RELATED"/>
    <property type="match status" value="1"/>
</dbReference>
<evidence type="ECO:0000256" key="1">
    <source>
        <dbReference type="ARBA" id="ARBA00004651"/>
    </source>
</evidence>
<dbReference type="InterPro" id="IPR026022">
    <property type="entry name" value="PhoU_dom"/>
</dbReference>
<feature type="transmembrane region" description="Helical" evidence="6">
    <location>
        <begin position="113"/>
        <end position="129"/>
    </location>
</feature>
<evidence type="ECO:0000313" key="8">
    <source>
        <dbReference type="EMBL" id="CUO68679.1"/>
    </source>
</evidence>
<organism evidence="8 11">
    <name type="scientific">Bacteroides faecis</name>
    <dbReference type="NCBI Taxonomy" id="674529"/>
    <lineage>
        <taxon>Bacteria</taxon>
        <taxon>Pseudomonadati</taxon>
        <taxon>Bacteroidota</taxon>
        <taxon>Bacteroidia</taxon>
        <taxon>Bacteroidales</taxon>
        <taxon>Bacteroidaceae</taxon>
        <taxon>Bacteroides</taxon>
    </lineage>
</organism>
<dbReference type="Proteomes" id="UP000095606">
    <property type="component" value="Unassembled WGS sequence"/>
</dbReference>
<dbReference type="InterPro" id="IPR038078">
    <property type="entry name" value="PhoU-like_sf"/>
</dbReference>
<keyword evidence="5 6" id="KW-0472">Membrane</keyword>
<evidence type="ECO:0000313" key="12">
    <source>
        <dbReference type="Proteomes" id="UP001060104"/>
    </source>
</evidence>
<sequence>MEYSFYDFLKLIGSLGLFLYGMKIMSEGLQKVAGDRLRSILTAMTTNRVTGVLTGVLITALIQSSSATTVMVVSFVNAGLLTLAESISVIMGANIGTTVTAWIISIFGFKVDMAAFALPLLAIALPLIFSGKSNRKSIGEFIFGFSFLFMGLSYLKANAPDLNANPEMLAFVQNYTDMGFFSILLFLFIGTILTMIVQASAATMAITLIMCANGWISLELGAALVLGENIGTTITANLAALTANTQAKRAALAHFVFNVFGVIWVLIIFHPFIQLVNWVVDTFFQTNNPEVAISYKLSAFHSIFNICNVCLLIWGVKLIERTVCALIRPKEEDEEPRLRFITGGMLSTAELSILQARKEIHLFAERTHRMFGMVQDLLHTDKDDDFNKLFSRVEKYENISDNMELEIANYLNQVSEGRLSSESKLQIRAMLREVTEIESIGDSCYNLARTINRKRQTNQDFTEKQYEHIHFMMKLTDDALAQMIVVVEKPEHQSIDINKSFNIENEINNYRNQLKNQNILDVNNKEYDYQMGVYYMDIIAECEKLGDYVVNVVEASSDVKEKKAS</sequence>
<evidence type="ECO:0000259" key="7">
    <source>
        <dbReference type="Pfam" id="PF01895"/>
    </source>
</evidence>
<dbReference type="Proteomes" id="UP001060104">
    <property type="component" value="Chromosome"/>
</dbReference>
<dbReference type="RefSeq" id="WP_010535493.1">
    <property type="nucleotide sequence ID" value="NZ_CABMFH010000018.1"/>
</dbReference>
<dbReference type="Proteomes" id="UP001204548">
    <property type="component" value="Unassembled WGS sequence"/>
</dbReference>
<evidence type="ECO:0000256" key="3">
    <source>
        <dbReference type="ARBA" id="ARBA00022692"/>
    </source>
</evidence>
<evidence type="ECO:0000313" key="9">
    <source>
        <dbReference type="EMBL" id="MCS2790807.1"/>
    </source>
</evidence>
<feature type="transmembrane region" description="Helical" evidence="6">
    <location>
        <begin position="293"/>
        <end position="314"/>
    </location>
</feature>
<dbReference type="Pfam" id="PF01895">
    <property type="entry name" value="PhoU"/>
    <property type="match status" value="1"/>
</dbReference>
<proteinExistence type="predicted"/>
<dbReference type="InterPro" id="IPR004633">
    <property type="entry name" value="NaPi_cotrn-rel/YqeW-like"/>
</dbReference>
<feature type="domain" description="PhoU" evidence="7">
    <location>
        <begin position="364"/>
        <end position="450"/>
    </location>
</feature>
<keyword evidence="12" id="KW-1185">Reference proteome</keyword>
<dbReference type="Gene3D" id="1.20.58.220">
    <property type="entry name" value="Phosphate transport system protein phou homolog 2, domain 2"/>
    <property type="match status" value="1"/>
</dbReference>
<feature type="transmembrane region" description="Helical" evidence="6">
    <location>
        <begin position="179"/>
        <end position="197"/>
    </location>
</feature>
<keyword evidence="2" id="KW-1003">Cell membrane</keyword>